<dbReference type="Gene3D" id="2.40.70.10">
    <property type="entry name" value="Acid Proteases"/>
    <property type="match status" value="2"/>
</dbReference>
<keyword evidence="5" id="KW-1015">Disulfide bond</keyword>
<reference evidence="9" key="1">
    <citation type="submission" date="2021-02" db="EMBL/GenBank/DDBJ databases">
        <authorList>
            <person name="Nowell W R."/>
        </authorList>
    </citation>
    <scope>NUCLEOTIDE SEQUENCE</scope>
</reference>
<dbReference type="PANTHER" id="PTHR47966">
    <property type="entry name" value="BETA-SITE APP-CLEAVING ENZYME, ISOFORM A-RELATED"/>
    <property type="match status" value="1"/>
</dbReference>
<dbReference type="AlphaFoldDB" id="A0A8S2E6A8"/>
<keyword evidence="2 7" id="KW-0645">Protease</keyword>
<evidence type="ECO:0000256" key="2">
    <source>
        <dbReference type="ARBA" id="ARBA00022670"/>
    </source>
</evidence>
<dbReference type="Proteomes" id="UP000682733">
    <property type="component" value="Unassembled WGS sequence"/>
</dbReference>
<dbReference type="SUPFAM" id="SSF50630">
    <property type="entry name" value="Acid proteases"/>
    <property type="match status" value="1"/>
</dbReference>
<evidence type="ECO:0000256" key="6">
    <source>
        <dbReference type="ARBA" id="ARBA00023180"/>
    </source>
</evidence>
<keyword evidence="3 7" id="KW-0064">Aspartyl protease</keyword>
<dbReference type="PROSITE" id="PS51767">
    <property type="entry name" value="PEPTIDASE_A1"/>
    <property type="match status" value="1"/>
</dbReference>
<evidence type="ECO:0000313" key="10">
    <source>
        <dbReference type="EMBL" id="CAF3826280.1"/>
    </source>
</evidence>
<keyword evidence="6" id="KW-0325">Glycoprotein</keyword>
<dbReference type="EMBL" id="CAJOBA010008352">
    <property type="protein sequence ID" value="CAF3826280.1"/>
    <property type="molecule type" value="Genomic_DNA"/>
</dbReference>
<evidence type="ECO:0000256" key="7">
    <source>
        <dbReference type="RuleBase" id="RU000454"/>
    </source>
</evidence>
<dbReference type="GO" id="GO:0006508">
    <property type="term" value="P:proteolysis"/>
    <property type="evidence" value="ECO:0007669"/>
    <property type="project" value="UniProtKB-KW"/>
</dbReference>
<evidence type="ECO:0000256" key="3">
    <source>
        <dbReference type="ARBA" id="ARBA00022750"/>
    </source>
</evidence>
<evidence type="ECO:0000256" key="5">
    <source>
        <dbReference type="ARBA" id="ARBA00023157"/>
    </source>
</evidence>
<evidence type="ECO:0000259" key="8">
    <source>
        <dbReference type="PROSITE" id="PS51767"/>
    </source>
</evidence>
<proteinExistence type="inferred from homology"/>
<dbReference type="GO" id="GO:0004190">
    <property type="term" value="F:aspartic-type endopeptidase activity"/>
    <property type="evidence" value="ECO:0007669"/>
    <property type="project" value="UniProtKB-KW"/>
</dbReference>
<feature type="non-terminal residue" evidence="9">
    <location>
        <position position="1"/>
    </location>
</feature>
<accession>A0A8S2E6A8</accession>
<evidence type="ECO:0000313" key="9">
    <source>
        <dbReference type="EMBL" id="CAF1060681.1"/>
    </source>
</evidence>
<dbReference type="InterPro" id="IPR021109">
    <property type="entry name" value="Peptidase_aspartic_dom_sf"/>
</dbReference>
<dbReference type="EMBL" id="CAJNOK010008335">
    <property type="protein sequence ID" value="CAF1060681.1"/>
    <property type="molecule type" value="Genomic_DNA"/>
</dbReference>
<sequence>IPVKRLTQESIVNNDTNQTGSVSRRFGKYLSVTSRLAYENLTDVYDYYWVGYIAIGTPLQTFIIDFDTGSSDLWVPSSSCSSSCGMAYPSVATGGEQPLFYNMWTQSLISQAIFSFYFNPLTSASFGGELILGGVDSTKYQGSITYVSVNLQGFWEFTTTSVTVNGQTVSSGRSAIADTGTSLIIGPVADVSALNSAIGGTYVGGGYYTLDCNRKQSSFPNVTFQIGGQAFTLSILQYVYFVTSSSGKTSCYSSFVGANSVDRNGNFFWILGDTFLMRYYSIFDIVNNRVGFAKSISYDNVNPVDPSFFNEADMLNIPFIIPVFCSFLNLIRFV</sequence>
<comment type="similarity">
    <text evidence="1 7">Belongs to the peptidase A1 family.</text>
</comment>
<keyword evidence="4 7" id="KW-0378">Hydrolase</keyword>
<protein>
    <recommendedName>
        <fullName evidence="8">Peptidase A1 domain-containing protein</fullName>
    </recommendedName>
</protein>
<dbReference type="PROSITE" id="PS00141">
    <property type="entry name" value="ASP_PROTEASE"/>
    <property type="match status" value="1"/>
</dbReference>
<evidence type="ECO:0000313" key="11">
    <source>
        <dbReference type="Proteomes" id="UP000677228"/>
    </source>
</evidence>
<evidence type="ECO:0000256" key="4">
    <source>
        <dbReference type="ARBA" id="ARBA00022801"/>
    </source>
</evidence>
<dbReference type="Proteomes" id="UP000677228">
    <property type="component" value="Unassembled WGS sequence"/>
</dbReference>
<feature type="domain" description="Peptidase A1" evidence="8">
    <location>
        <begin position="1"/>
        <end position="293"/>
    </location>
</feature>
<dbReference type="PANTHER" id="PTHR47966:SF51">
    <property type="entry name" value="BETA-SITE APP-CLEAVING ENZYME, ISOFORM A-RELATED"/>
    <property type="match status" value="1"/>
</dbReference>
<comment type="caution">
    <text evidence="9">The sequence shown here is derived from an EMBL/GenBank/DDBJ whole genome shotgun (WGS) entry which is preliminary data.</text>
</comment>
<organism evidence="9 11">
    <name type="scientific">Didymodactylos carnosus</name>
    <dbReference type="NCBI Taxonomy" id="1234261"/>
    <lineage>
        <taxon>Eukaryota</taxon>
        <taxon>Metazoa</taxon>
        <taxon>Spiralia</taxon>
        <taxon>Gnathifera</taxon>
        <taxon>Rotifera</taxon>
        <taxon>Eurotatoria</taxon>
        <taxon>Bdelloidea</taxon>
        <taxon>Philodinida</taxon>
        <taxon>Philodinidae</taxon>
        <taxon>Didymodactylos</taxon>
    </lineage>
</organism>
<dbReference type="InterPro" id="IPR033121">
    <property type="entry name" value="PEPTIDASE_A1"/>
</dbReference>
<dbReference type="InterPro" id="IPR001461">
    <property type="entry name" value="Aspartic_peptidase_A1"/>
</dbReference>
<dbReference type="Pfam" id="PF00026">
    <property type="entry name" value="Asp"/>
    <property type="match status" value="2"/>
</dbReference>
<name>A0A8S2E6A8_9BILA</name>
<evidence type="ECO:0000256" key="1">
    <source>
        <dbReference type="ARBA" id="ARBA00007447"/>
    </source>
</evidence>
<dbReference type="InterPro" id="IPR001969">
    <property type="entry name" value="Aspartic_peptidase_AS"/>
</dbReference>
<dbReference type="FunFam" id="2.40.70.10:FF:000002">
    <property type="entry name" value="Vacuolar aspartic proteinase"/>
    <property type="match status" value="1"/>
</dbReference>
<gene>
    <name evidence="9" type="ORF">OVA965_LOCUS17397</name>
    <name evidence="10" type="ORF">TMI583_LOCUS17412</name>
</gene>
<dbReference type="PRINTS" id="PR00792">
    <property type="entry name" value="PEPSIN"/>
</dbReference>